<dbReference type="FunFam" id="3.80.10.10:FF:001343">
    <property type="entry name" value="Dynein assembly factor 1"/>
    <property type="match status" value="1"/>
</dbReference>
<name>A0ABD3F7X7_9STRA</name>
<dbReference type="Gene3D" id="3.80.10.10">
    <property type="entry name" value="Ribonuclease Inhibitor"/>
    <property type="match status" value="2"/>
</dbReference>
<dbReference type="EMBL" id="JBIMZQ010000031">
    <property type="protein sequence ID" value="KAL3662461.1"/>
    <property type="molecule type" value="Genomic_DNA"/>
</dbReference>
<comment type="subcellular location">
    <subcellularLocation>
        <location evidence="1">Cell projection</location>
        <location evidence="1">Cilium</location>
    </subcellularLocation>
</comment>
<organism evidence="6 7">
    <name type="scientific">Phytophthora oleae</name>
    <dbReference type="NCBI Taxonomy" id="2107226"/>
    <lineage>
        <taxon>Eukaryota</taxon>
        <taxon>Sar</taxon>
        <taxon>Stramenopiles</taxon>
        <taxon>Oomycota</taxon>
        <taxon>Peronosporomycetes</taxon>
        <taxon>Peronosporales</taxon>
        <taxon>Peronosporaceae</taxon>
        <taxon>Phytophthora</taxon>
    </lineage>
</organism>
<comment type="caution">
    <text evidence="6">The sequence shown here is derived from an EMBL/GenBank/DDBJ whole genome shotgun (WGS) entry which is preliminary data.</text>
</comment>
<keyword evidence="4" id="KW-0969">Cilium</keyword>
<dbReference type="PANTHER" id="PTHR45973:SF9">
    <property type="entry name" value="LEUCINE-RICH REPEAT-CONTAINING PROTEIN 46"/>
    <property type="match status" value="1"/>
</dbReference>
<evidence type="ECO:0000313" key="7">
    <source>
        <dbReference type="Proteomes" id="UP001632037"/>
    </source>
</evidence>
<gene>
    <name evidence="6" type="ORF">V7S43_012318</name>
</gene>
<keyword evidence="3" id="KW-0677">Repeat</keyword>
<evidence type="ECO:0000256" key="1">
    <source>
        <dbReference type="ARBA" id="ARBA00004138"/>
    </source>
</evidence>
<evidence type="ECO:0000256" key="4">
    <source>
        <dbReference type="ARBA" id="ARBA00023069"/>
    </source>
</evidence>
<dbReference type="InterPro" id="IPR032675">
    <property type="entry name" value="LRR_dom_sf"/>
</dbReference>
<keyword evidence="2" id="KW-0433">Leucine-rich repeat</keyword>
<evidence type="ECO:0000256" key="2">
    <source>
        <dbReference type="ARBA" id="ARBA00022614"/>
    </source>
</evidence>
<evidence type="ECO:0008006" key="8">
    <source>
        <dbReference type="Google" id="ProtNLM"/>
    </source>
</evidence>
<dbReference type="PROSITE" id="PS51450">
    <property type="entry name" value="LRR"/>
    <property type="match status" value="3"/>
</dbReference>
<dbReference type="SMART" id="SM00365">
    <property type="entry name" value="LRR_SD22"/>
    <property type="match status" value="3"/>
</dbReference>
<keyword evidence="7" id="KW-1185">Reference proteome</keyword>
<dbReference type="AlphaFoldDB" id="A0ABD3F7X7"/>
<evidence type="ECO:0000313" key="6">
    <source>
        <dbReference type="EMBL" id="KAL3662461.1"/>
    </source>
</evidence>
<reference evidence="6 7" key="1">
    <citation type="submission" date="2024-09" db="EMBL/GenBank/DDBJ databases">
        <title>Genome sequencing and assembly of Phytophthora oleae, isolate VK10A, causative agent of rot of olive drupes.</title>
        <authorList>
            <person name="Conti Taguali S."/>
            <person name="Riolo M."/>
            <person name="La Spada F."/>
            <person name="Cacciola S.O."/>
            <person name="Dionisio G."/>
        </authorList>
    </citation>
    <scope>NUCLEOTIDE SEQUENCE [LARGE SCALE GENOMIC DNA]</scope>
    <source>
        <strain evidence="6 7">VK10A</strain>
    </source>
</reference>
<evidence type="ECO:0000256" key="5">
    <source>
        <dbReference type="ARBA" id="ARBA00023273"/>
    </source>
</evidence>
<dbReference type="InterPro" id="IPR001611">
    <property type="entry name" value="Leu-rich_rpt"/>
</dbReference>
<protein>
    <recommendedName>
        <fullName evidence="8">Dynein assembly factor 1, axonemal homolog</fullName>
    </recommendedName>
</protein>
<sequence length="670" mass="74424">MPTTSVMSPFDRLRELEKNRFHRERKGQLPVMDAETLRELCLENDGYETPELNDSLYAHFRGFQRIEGLEAYYNLKALWLESNGLSKIENLEHLVNLRCLYLSKNLIEKVENLHALCELNTLDLSENRIQSLAGLAQLPNLFSLNASRNRLTTSADLQELTLCPLLNNIDISHNLIEDPDTLTVLKAVPMLKALRITGNPVVSSTRSFRKTYIAALPHLSFLDRPIFPIERASVTAWLSGGVEAEREAKRAFVNQENEERRRSLQEFREWQAQVRERRIKELELERAQKLLNATPEDEPEDIVVDLRGFRAITKEEYVAMDAAERAKWDARIEEAHADSQLEKFEVLDDGVVRMGAKFWATPASQPAEKVAEALDLSPTVHYRGAANPVNGEHKLLKPSEAVLLAAPLQVSATCTSGESEDPDQPAAADIEVAGDSVQSISLVDSSEEDPAVRGSNRVAVIDSAAMESNSTTTHVEEEIAQVLTGERSDLRRVNSAAALCAAVTPTRPDLEDHLPTPAPMRVEELFWAPIGPSRIDVEPRETWDQLQQRASAAPFRLRPPSLPSAFEVRFTSGVGSGIIRCVGSRLTFPIVVLLAWVQNEERGANRGTVRGWGDGGGRRRCGLIRARSESRRHLARAGSDAAATWPAAGATERCDSATRAQQALYKCQGA</sequence>
<dbReference type="PANTHER" id="PTHR45973">
    <property type="entry name" value="PROTEIN PHOSPHATASE 1 REGULATORY SUBUNIT SDS22-RELATED"/>
    <property type="match status" value="1"/>
</dbReference>
<dbReference type="Proteomes" id="UP001632037">
    <property type="component" value="Unassembled WGS sequence"/>
</dbReference>
<keyword evidence="5" id="KW-0966">Cell projection</keyword>
<accession>A0ABD3F7X7</accession>
<dbReference type="Pfam" id="PF14580">
    <property type="entry name" value="LRR_9"/>
    <property type="match status" value="1"/>
</dbReference>
<dbReference type="InterPro" id="IPR050576">
    <property type="entry name" value="Cilia_flagella_integrity"/>
</dbReference>
<evidence type="ECO:0000256" key="3">
    <source>
        <dbReference type="ARBA" id="ARBA00022737"/>
    </source>
</evidence>
<proteinExistence type="predicted"/>
<dbReference type="SUPFAM" id="SSF52075">
    <property type="entry name" value="Outer arm dynein light chain 1"/>
    <property type="match status" value="1"/>
</dbReference>